<dbReference type="AlphaFoldDB" id="A0A3M0G783"/>
<comment type="caution">
    <text evidence="3">The sequence shown here is derived from an EMBL/GenBank/DDBJ whole genome shotgun (WGS) entry which is preliminary data.</text>
</comment>
<name>A0A3M0G783_9CORY</name>
<evidence type="ECO:0000313" key="2">
    <source>
        <dbReference type="EMBL" id="MBM0244714.1"/>
    </source>
</evidence>
<evidence type="ECO:0000259" key="1">
    <source>
        <dbReference type="Pfam" id="PF09348"/>
    </source>
</evidence>
<dbReference type="RefSeq" id="WP_121928123.1">
    <property type="nucleotide sequence ID" value="NZ_CP068291.1"/>
</dbReference>
<accession>A0A3M0G783</accession>
<reference evidence="2 5" key="2">
    <citation type="submission" date="2021-01" db="EMBL/GenBank/DDBJ databases">
        <title>Complete genome sequences of Corynebacterium macginleyi strains isolated from infectious keratitis.</title>
        <authorList>
            <person name="Sagerfors S."/>
            <person name="Poehlein A."/>
            <person name="Soderquist B."/>
            <person name="Bruggemann H."/>
        </authorList>
    </citation>
    <scope>NUCLEOTIDE SEQUENCE [LARGE SCALE GENOMIC DNA]</scope>
    <source>
        <strain evidence="2 5">12T220</strain>
    </source>
</reference>
<gene>
    <name evidence="3" type="ORF">D9543_09520</name>
    <name evidence="2" type="ORF">GWO63_010790</name>
</gene>
<sequence length="146" mass="17101">MPEPLSYTDTAGFPRLHMSRVINTDFDTAAHRLFRWDIQRSGLFRVRPTHPVVQEGAEVTMSLGPFHFRCRVVKTFTDEGRCGFTYGTLPGHLERGEETFTLERLRDRRTLLLIDSASEPFLPFVRPFVDIPRRHLIRRFYLHALD</sequence>
<dbReference type="Proteomes" id="UP000270649">
    <property type="component" value="Unassembled WGS sequence"/>
</dbReference>
<protein>
    <submittedName>
        <fullName evidence="3">DUF1990 domain-containing protein</fullName>
    </submittedName>
</protein>
<evidence type="ECO:0000313" key="4">
    <source>
        <dbReference type="Proteomes" id="UP000270649"/>
    </source>
</evidence>
<dbReference type="EMBL" id="JAACBX020000002">
    <property type="protein sequence ID" value="MBM0244714.1"/>
    <property type="molecule type" value="Genomic_DNA"/>
</dbReference>
<dbReference type="InterPro" id="IPR018960">
    <property type="entry name" value="DUF1990"/>
</dbReference>
<evidence type="ECO:0000313" key="5">
    <source>
        <dbReference type="Proteomes" id="UP001518680"/>
    </source>
</evidence>
<keyword evidence="5" id="KW-1185">Reference proteome</keyword>
<feature type="domain" description="DUF1990" evidence="1">
    <location>
        <begin position="12"/>
        <end position="137"/>
    </location>
</feature>
<proteinExistence type="predicted"/>
<organism evidence="3 4">
    <name type="scientific">Corynebacterium macginleyi</name>
    <dbReference type="NCBI Taxonomy" id="38290"/>
    <lineage>
        <taxon>Bacteria</taxon>
        <taxon>Bacillati</taxon>
        <taxon>Actinomycetota</taxon>
        <taxon>Actinomycetes</taxon>
        <taxon>Mycobacteriales</taxon>
        <taxon>Corynebacteriaceae</taxon>
        <taxon>Corynebacterium</taxon>
    </lineage>
</organism>
<reference evidence="3 4" key="1">
    <citation type="submission" date="2018-10" db="EMBL/GenBank/DDBJ databases">
        <title>Corynebacterium macginleyi genome sequencing and assembly of the type strain and two clinical samples.</title>
        <authorList>
            <person name="Bernier A.-M."/>
            <person name="Bernard K."/>
        </authorList>
    </citation>
    <scope>NUCLEOTIDE SEQUENCE [LARGE SCALE GENOMIC DNA]</scope>
    <source>
        <strain evidence="3 4">NML 120205</strain>
    </source>
</reference>
<evidence type="ECO:0000313" key="3">
    <source>
        <dbReference type="EMBL" id="RMB57543.1"/>
    </source>
</evidence>
<dbReference type="Pfam" id="PF09348">
    <property type="entry name" value="DUF1990"/>
    <property type="match status" value="1"/>
</dbReference>
<dbReference type="Proteomes" id="UP001518680">
    <property type="component" value="Unassembled WGS sequence"/>
</dbReference>
<dbReference type="EMBL" id="REGC01000014">
    <property type="protein sequence ID" value="RMB57543.1"/>
    <property type="molecule type" value="Genomic_DNA"/>
</dbReference>